<dbReference type="EMBL" id="JBJIAB010000009">
    <property type="protein sequence ID" value="MFL0165252.1"/>
    <property type="molecule type" value="Genomic_DNA"/>
</dbReference>
<dbReference type="RefSeq" id="WP_406760988.1">
    <property type="nucleotide sequence ID" value="NZ_JBJIAB010000009.1"/>
</dbReference>
<keyword evidence="5" id="KW-1185">Reference proteome</keyword>
<dbReference type="SUPFAM" id="SSF69360">
    <property type="entry name" value="Cell wall binding repeat"/>
    <property type="match status" value="1"/>
</dbReference>
<reference evidence="4 5" key="1">
    <citation type="submission" date="2024-11" db="EMBL/GenBank/DDBJ databases">
        <authorList>
            <person name="Heng Y.C."/>
            <person name="Lim A.C.H."/>
            <person name="Lee J.K.Y."/>
            <person name="Kittelmann S."/>
        </authorList>
    </citation>
    <scope>NUCLEOTIDE SEQUENCE [LARGE SCALE GENOMIC DNA]</scope>
    <source>
        <strain evidence="4 5">WILCCON 0112</strain>
    </source>
</reference>
<dbReference type="PROSITE" id="PS51170">
    <property type="entry name" value="CW"/>
    <property type="match status" value="1"/>
</dbReference>
<name>A0ABW8S4K2_9CLOT</name>
<keyword evidence="3" id="KW-0732">Signal</keyword>
<evidence type="ECO:0000256" key="1">
    <source>
        <dbReference type="ARBA" id="ARBA00022737"/>
    </source>
</evidence>
<dbReference type="Pfam" id="PF19127">
    <property type="entry name" value="Choline_bind_3"/>
    <property type="match status" value="1"/>
</dbReference>
<evidence type="ECO:0000313" key="4">
    <source>
        <dbReference type="EMBL" id="MFL0165252.1"/>
    </source>
</evidence>
<evidence type="ECO:0008006" key="6">
    <source>
        <dbReference type="Google" id="ProtNLM"/>
    </source>
</evidence>
<gene>
    <name evidence="4" type="ORF">ACJDTP_09260</name>
</gene>
<comment type="caution">
    <text evidence="4">The sequence shown here is derived from an EMBL/GenBank/DDBJ whole genome shotgun (WGS) entry which is preliminary data.</text>
</comment>
<evidence type="ECO:0000256" key="2">
    <source>
        <dbReference type="PROSITE-ProRule" id="PRU00591"/>
    </source>
</evidence>
<protein>
    <recommendedName>
        <fullName evidence="6">Cell wall-binding protein</fullName>
    </recommendedName>
</protein>
<sequence>MKKNILKFLCALSIGINILLCNFQTTYAQDKVAWDYRFTNNYTTSKYVDSSRWSYNQYDKTWSVSTPDFDQVEVNSWVLTNGKWYFINQQGVMVTNCLVRDGSKQYYMQDDGSLLTNGYCKYGVHTSVITAYADANGVLTDISSVDESK</sequence>
<feature type="signal peptide" evidence="3">
    <location>
        <begin position="1"/>
        <end position="28"/>
    </location>
</feature>
<feature type="chain" id="PRO_5045577839" description="Cell wall-binding protein" evidence="3">
    <location>
        <begin position="29"/>
        <end position="149"/>
    </location>
</feature>
<keyword evidence="1" id="KW-0677">Repeat</keyword>
<organism evidence="4 5">
    <name type="scientific">Candidatus Clostridium helianthi</name>
    <dbReference type="NCBI Taxonomy" id="3381660"/>
    <lineage>
        <taxon>Bacteria</taxon>
        <taxon>Bacillati</taxon>
        <taxon>Bacillota</taxon>
        <taxon>Clostridia</taxon>
        <taxon>Eubacteriales</taxon>
        <taxon>Clostridiaceae</taxon>
        <taxon>Clostridium</taxon>
    </lineage>
</organism>
<accession>A0ABW8S4K2</accession>
<evidence type="ECO:0000256" key="3">
    <source>
        <dbReference type="SAM" id="SignalP"/>
    </source>
</evidence>
<feature type="repeat" description="Cell wall-binding" evidence="2">
    <location>
        <begin position="74"/>
        <end position="93"/>
    </location>
</feature>
<dbReference type="Proteomes" id="UP001623600">
    <property type="component" value="Unassembled WGS sequence"/>
</dbReference>
<proteinExistence type="predicted"/>
<evidence type="ECO:0000313" key="5">
    <source>
        <dbReference type="Proteomes" id="UP001623600"/>
    </source>
</evidence>
<dbReference type="InterPro" id="IPR018337">
    <property type="entry name" value="Cell_wall/Cho-bd_repeat"/>
</dbReference>
<dbReference type="Gene3D" id="2.20.120.10">
    <property type="entry name" value="Multimodular pneumococcal cell wall endolysin, domain 3"/>
    <property type="match status" value="1"/>
</dbReference>